<gene>
    <name evidence="2" type="ORF">MALV_53150</name>
</gene>
<dbReference type="EMBL" id="AP022565">
    <property type="protein sequence ID" value="BBX30190.1"/>
    <property type="molecule type" value="Genomic_DNA"/>
</dbReference>
<keyword evidence="1" id="KW-0732">Signal</keyword>
<name>A0A6N4UZ10_9MYCO</name>
<proteinExistence type="predicted"/>
<evidence type="ECO:0000256" key="1">
    <source>
        <dbReference type="SAM" id="SignalP"/>
    </source>
</evidence>
<dbReference type="KEGG" id="malv:MALV_53150"/>
<organism evidence="2 3">
    <name type="scientific">Mycolicibacterium alvei</name>
    <dbReference type="NCBI Taxonomy" id="67081"/>
    <lineage>
        <taxon>Bacteria</taxon>
        <taxon>Bacillati</taxon>
        <taxon>Actinomycetota</taxon>
        <taxon>Actinomycetes</taxon>
        <taxon>Mycobacteriales</taxon>
        <taxon>Mycobacteriaceae</taxon>
        <taxon>Mycolicibacterium</taxon>
    </lineage>
</organism>
<dbReference type="AlphaFoldDB" id="A0A6N4UZ10"/>
<evidence type="ECO:0000313" key="2">
    <source>
        <dbReference type="EMBL" id="BBX30190.1"/>
    </source>
</evidence>
<evidence type="ECO:0008006" key="4">
    <source>
        <dbReference type="Google" id="ProtNLM"/>
    </source>
</evidence>
<accession>A0A6N4UZ10</accession>
<evidence type="ECO:0000313" key="3">
    <source>
        <dbReference type="Proteomes" id="UP000466906"/>
    </source>
</evidence>
<protein>
    <recommendedName>
        <fullName evidence="4">Secreted protein</fullName>
    </recommendedName>
</protein>
<sequence length="169" mass="18205">MGELGVPRPAAAGALLVVMSMHLATTAAAAPDDTAVNGAFSAVSDGQWAKTNESYLDEATLTSTWTVTSTCSTYQDCTGTVVSDQGWTAPLVYQSGRWRVVRTLEHWEPCPDGTAAAGQQSFTFWPARRDAPDRHDLLSGWDETIGPSGACGINRSLNIRMPFRLKRIT</sequence>
<dbReference type="RefSeq" id="WP_235682883.1">
    <property type="nucleotide sequence ID" value="NZ_AP022565.1"/>
</dbReference>
<feature type="signal peptide" evidence="1">
    <location>
        <begin position="1"/>
        <end position="29"/>
    </location>
</feature>
<feature type="chain" id="PRO_5026935652" description="Secreted protein" evidence="1">
    <location>
        <begin position="30"/>
        <end position="169"/>
    </location>
</feature>
<reference evidence="2 3" key="1">
    <citation type="journal article" date="2019" name="Emerg. Microbes Infect.">
        <title>Comprehensive subspecies identification of 175 nontuberculous mycobacteria species based on 7547 genomic profiles.</title>
        <authorList>
            <person name="Matsumoto Y."/>
            <person name="Kinjo T."/>
            <person name="Motooka D."/>
            <person name="Nabeya D."/>
            <person name="Jung N."/>
            <person name="Uechi K."/>
            <person name="Horii T."/>
            <person name="Iida T."/>
            <person name="Fujita J."/>
            <person name="Nakamura S."/>
        </authorList>
    </citation>
    <scope>NUCLEOTIDE SEQUENCE [LARGE SCALE GENOMIC DNA]</scope>
    <source>
        <strain evidence="2 3">JCM 12272</strain>
    </source>
</reference>
<dbReference type="Proteomes" id="UP000466906">
    <property type="component" value="Chromosome"/>
</dbReference>
<keyword evidence="3" id="KW-1185">Reference proteome</keyword>